<evidence type="ECO:0000313" key="3">
    <source>
        <dbReference type="Proteomes" id="UP000287166"/>
    </source>
</evidence>
<dbReference type="EMBL" id="BFAD01000014">
    <property type="protein sequence ID" value="GBE88686.1"/>
    <property type="molecule type" value="Genomic_DNA"/>
</dbReference>
<sequence>MQMLFLSWQVVHVAELRPAWTPLSECSPSPSGHKDNEFEEFNGFEEDRSDESAEAPEQQLVHPEDVDDEVLKHPAVRDLDLRVASH</sequence>
<reference evidence="2 3" key="1">
    <citation type="journal article" date="2018" name="Sci. Rep.">
        <title>Genome sequence of the cauliflower mushroom Sparassis crispa (Hanabiratake) and its association with beneficial usage.</title>
        <authorList>
            <person name="Kiyama R."/>
            <person name="Furutani Y."/>
            <person name="Kawaguchi K."/>
            <person name="Nakanishi T."/>
        </authorList>
    </citation>
    <scope>NUCLEOTIDE SEQUENCE [LARGE SCALE GENOMIC DNA]</scope>
</reference>
<keyword evidence="3" id="KW-1185">Reference proteome</keyword>
<feature type="compositionally biased region" description="Acidic residues" evidence="1">
    <location>
        <begin position="37"/>
        <end position="54"/>
    </location>
</feature>
<evidence type="ECO:0000256" key="1">
    <source>
        <dbReference type="SAM" id="MobiDB-lite"/>
    </source>
</evidence>
<accession>A0A401H2K9</accession>
<evidence type="ECO:0000313" key="2">
    <source>
        <dbReference type="EMBL" id="GBE88686.1"/>
    </source>
</evidence>
<comment type="caution">
    <text evidence="2">The sequence shown here is derived from an EMBL/GenBank/DDBJ whole genome shotgun (WGS) entry which is preliminary data.</text>
</comment>
<dbReference type="InParanoid" id="A0A401H2K9"/>
<dbReference type="Proteomes" id="UP000287166">
    <property type="component" value="Unassembled WGS sequence"/>
</dbReference>
<dbReference type="RefSeq" id="XP_027619599.1">
    <property type="nucleotide sequence ID" value="XM_027763798.1"/>
</dbReference>
<dbReference type="AlphaFoldDB" id="A0A401H2K9"/>
<dbReference type="GeneID" id="38785603"/>
<organism evidence="2 3">
    <name type="scientific">Sparassis crispa</name>
    <dbReference type="NCBI Taxonomy" id="139825"/>
    <lineage>
        <taxon>Eukaryota</taxon>
        <taxon>Fungi</taxon>
        <taxon>Dikarya</taxon>
        <taxon>Basidiomycota</taxon>
        <taxon>Agaricomycotina</taxon>
        <taxon>Agaricomycetes</taxon>
        <taxon>Polyporales</taxon>
        <taxon>Sparassidaceae</taxon>
        <taxon>Sparassis</taxon>
    </lineage>
</organism>
<feature type="region of interest" description="Disordered" evidence="1">
    <location>
        <begin position="21"/>
        <end position="67"/>
    </location>
</feature>
<gene>
    <name evidence="2" type="ORF">SCP_1400910</name>
</gene>
<protein>
    <submittedName>
        <fullName evidence="2">Uncharacterized protein</fullName>
    </submittedName>
</protein>
<name>A0A401H2K9_9APHY</name>
<proteinExistence type="predicted"/>